<gene>
    <name evidence="7" type="primary">meaB</name>
    <name evidence="7" type="ORF">OE747_19315</name>
</gene>
<keyword evidence="2" id="KW-0547">Nucleotide-binding</keyword>
<evidence type="ECO:0000256" key="4">
    <source>
        <dbReference type="ARBA" id="ARBA00023134"/>
    </source>
</evidence>
<feature type="domain" description="AAA+ ATPase" evidence="6">
    <location>
        <begin position="50"/>
        <end position="200"/>
    </location>
</feature>
<dbReference type="Gene3D" id="3.40.50.300">
    <property type="entry name" value="P-loop containing nucleotide triphosphate hydrolases"/>
    <property type="match status" value="1"/>
</dbReference>
<comment type="similarity">
    <text evidence="1">Belongs to the SIMIBI class G3E GTPase family. ArgK/MeaB subfamily.</text>
</comment>
<evidence type="ECO:0000259" key="6">
    <source>
        <dbReference type="SMART" id="SM00382"/>
    </source>
</evidence>
<evidence type="ECO:0000256" key="1">
    <source>
        <dbReference type="ARBA" id="ARBA00009625"/>
    </source>
</evidence>
<keyword evidence="4" id="KW-0342">GTP-binding</keyword>
<evidence type="ECO:0000256" key="2">
    <source>
        <dbReference type="ARBA" id="ARBA00022741"/>
    </source>
</evidence>
<dbReference type="InterPro" id="IPR052040">
    <property type="entry name" value="GTPase/Isobutyryl-CoA_mutase"/>
</dbReference>
<name>A0ABT3AP83_9RHOB</name>
<keyword evidence="3" id="KW-0378">Hydrolase</keyword>
<evidence type="ECO:0000256" key="3">
    <source>
        <dbReference type="ARBA" id="ARBA00022801"/>
    </source>
</evidence>
<comment type="caution">
    <text evidence="7">The sequence shown here is derived from an EMBL/GenBank/DDBJ whole genome shotgun (WGS) entry which is preliminary data.</text>
</comment>
<dbReference type="Proteomes" id="UP001320899">
    <property type="component" value="Unassembled WGS sequence"/>
</dbReference>
<dbReference type="Pfam" id="PF03308">
    <property type="entry name" value="MeaB"/>
    <property type="match status" value="1"/>
</dbReference>
<proteinExistence type="inferred from homology"/>
<dbReference type="SMART" id="SM00382">
    <property type="entry name" value="AAA"/>
    <property type="match status" value="1"/>
</dbReference>
<reference evidence="7 8" key="1">
    <citation type="submission" date="2022-10" db="EMBL/GenBank/DDBJ databases">
        <title>Ruegeria sp. nov., isolated from ocean surface sediments.</title>
        <authorList>
            <person name="He W."/>
            <person name="Xue H.-P."/>
            <person name="Zhang D.-F."/>
        </authorList>
    </citation>
    <scope>NUCLEOTIDE SEQUENCE [LARGE SCALE GENOMIC DNA]</scope>
    <source>
        <strain evidence="7 8">XHP0148</strain>
    </source>
</reference>
<dbReference type="PANTHER" id="PTHR43087">
    <property type="entry name" value="LYSINE/ARGININE/ORNITHINE TRANSPORT SYSTEM KINASE"/>
    <property type="match status" value="1"/>
</dbReference>
<dbReference type="PANTHER" id="PTHR43087:SF1">
    <property type="entry name" value="LAO_AO TRANSPORT SYSTEM ATPASE"/>
    <property type="match status" value="1"/>
</dbReference>
<evidence type="ECO:0000313" key="7">
    <source>
        <dbReference type="EMBL" id="MCV2890493.1"/>
    </source>
</evidence>
<evidence type="ECO:0000256" key="5">
    <source>
        <dbReference type="ARBA" id="ARBA00023186"/>
    </source>
</evidence>
<protein>
    <submittedName>
        <fullName evidence="7">Methylmalonyl Co-A mutase-associated GTPase MeaB</fullName>
    </submittedName>
</protein>
<dbReference type="NCBIfam" id="TIGR00750">
    <property type="entry name" value="lao"/>
    <property type="match status" value="1"/>
</dbReference>
<organism evidence="7 8">
    <name type="scientific">Ruegeria aquimaris</name>
    <dbReference type="NCBI Taxonomy" id="2984333"/>
    <lineage>
        <taxon>Bacteria</taxon>
        <taxon>Pseudomonadati</taxon>
        <taxon>Pseudomonadota</taxon>
        <taxon>Alphaproteobacteria</taxon>
        <taxon>Rhodobacterales</taxon>
        <taxon>Roseobacteraceae</taxon>
        <taxon>Ruegeria</taxon>
    </lineage>
</organism>
<accession>A0ABT3AP83</accession>
<dbReference type="InterPro" id="IPR027417">
    <property type="entry name" value="P-loop_NTPase"/>
</dbReference>
<dbReference type="RefSeq" id="WP_263830148.1">
    <property type="nucleotide sequence ID" value="NZ_JAOWLB010000018.1"/>
</dbReference>
<dbReference type="SUPFAM" id="SSF52540">
    <property type="entry name" value="P-loop containing nucleoside triphosphate hydrolases"/>
    <property type="match status" value="1"/>
</dbReference>
<dbReference type="InterPro" id="IPR005129">
    <property type="entry name" value="GTPase_ArgK"/>
</dbReference>
<keyword evidence="5" id="KW-0143">Chaperone</keyword>
<evidence type="ECO:0000313" key="8">
    <source>
        <dbReference type="Proteomes" id="UP001320899"/>
    </source>
</evidence>
<dbReference type="CDD" id="cd03114">
    <property type="entry name" value="MMAA-like"/>
    <property type="match status" value="1"/>
</dbReference>
<keyword evidence="8" id="KW-1185">Reference proteome</keyword>
<sequence>MKQATPEMPALARRLINGETAALARAISVVERDTPQAIEILRAIRPHLGQAIVVGFTGPPGAGKSTLVNAYVAELRRRGKTVGIVAVDPSSPITGGAVLGDRIRMAEHTLDEGVFIRSLASRGALGGLSASAAQVADLMDAADRDVVILETVGTGQSEVEMATIADVRVVIAAPGLGDDVQAIKAGILEIADVLVVNKADQPLASQTRRQLNAMLGLRATAEHPVPVLSTDAINRVGVADLADAVTVVADRRDRQTDRSALAGRTRHLLAQAVSKAAEAHVMNSRSEKVEDILHAVQDARLGLTDAAKQILGGILGYNANEQ</sequence>
<dbReference type="EMBL" id="JAOWLB010000018">
    <property type="protein sequence ID" value="MCV2890493.1"/>
    <property type="molecule type" value="Genomic_DNA"/>
</dbReference>
<dbReference type="InterPro" id="IPR003593">
    <property type="entry name" value="AAA+_ATPase"/>
</dbReference>